<name>A0A4R2L9L9_9FIRM</name>
<feature type="transmembrane region" description="Helical" evidence="1">
    <location>
        <begin position="6"/>
        <end position="24"/>
    </location>
</feature>
<keyword evidence="1" id="KW-1133">Transmembrane helix</keyword>
<evidence type="ECO:0000313" key="3">
    <source>
        <dbReference type="Proteomes" id="UP000295711"/>
    </source>
</evidence>
<dbReference type="RefSeq" id="WP_132093673.1">
    <property type="nucleotide sequence ID" value="NZ_JANKAQ010000006.1"/>
</dbReference>
<dbReference type="GO" id="GO:0003676">
    <property type="term" value="F:nucleic acid binding"/>
    <property type="evidence" value="ECO:0007669"/>
    <property type="project" value="InterPro"/>
</dbReference>
<dbReference type="OrthoDB" id="1698854at2"/>
<keyword evidence="3" id="KW-1185">Reference proteome</keyword>
<dbReference type="AlphaFoldDB" id="A0A4R2L9L9"/>
<dbReference type="Proteomes" id="UP000295711">
    <property type="component" value="Unassembled WGS sequence"/>
</dbReference>
<sequence>MNLTTILIIYLVIINLAAFFIFGIDKRRAIKNRWRIAESTLFLLALIGGSVGAEAGMYVFHHKTRHLRFVIGIPLIFILQVLIVFFIRKYV</sequence>
<dbReference type="InterPro" id="IPR010718">
    <property type="entry name" value="DUF1294"/>
</dbReference>
<keyword evidence="1" id="KW-0812">Transmembrane</keyword>
<keyword evidence="1" id="KW-0472">Membrane</keyword>
<comment type="caution">
    <text evidence="2">The sequence shown here is derived from an EMBL/GenBank/DDBJ whole genome shotgun (WGS) entry which is preliminary data.</text>
</comment>
<evidence type="ECO:0000313" key="2">
    <source>
        <dbReference type="EMBL" id="TCO82865.1"/>
    </source>
</evidence>
<protein>
    <submittedName>
        <fullName evidence="2">Uncharacterized membrane protein YsdA (DUF1294 family)</fullName>
    </submittedName>
</protein>
<feature type="transmembrane region" description="Helical" evidence="1">
    <location>
        <begin position="36"/>
        <end position="60"/>
    </location>
</feature>
<organism evidence="2 3">
    <name type="scientific">Frisingicoccus caecimuris</name>
    <dbReference type="NCBI Taxonomy" id="1796636"/>
    <lineage>
        <taxon>Bacteria</taxon>
        <taxon>Bacillati</taxon>
        <taxon>Bacillota</taxon>
        <taxon>Clostridia</taxon>
        <taxon>Lachnospirales</taxon>
        <taxon>Lachnospiraceae</taxon>
        <taxon>Frisingicoccus</taxon>
    </lineage>
</organism>
<feature type="transmembrane region" description="Helical" evidence="1">
    <location>
        <begin position="66"/>
        <end position="87"/>
    </location>
</feature>
<evidence type="ECO:0000256" key="1">
    <source>
        <dbReference type="SAM" id="Phobius"/>
    </source>
</evidence>
<proteinExistence type="predicted"/>
<dbReference type="PIRSF" id="PIRSF002599">
    <property type="entry name" value="Cold_shock_A"/>
    <property type="match status" value="1"/>
</dbReference>
<dbReference type="Pfam" id="PF06961">
    <property type="entry name" value="DUF1294"/>
    <property type="match status" value="1"/>
</dbReference>
<dbReference type="EMBL" id="SLXA01000015">
    <property type="protein sequence ID" value="TCO82865.1"/>
    <property type="molecule type" value="Genomic_DNA"/>
</dbReference>
<accession>A0A4R2L9L9</accession>
<gene>
    <name evidence="2" type="ORF">EV212_11546</name>
</gene>
<dbReference type="InterPro" id="IPR012156">
    <property type="entry name" value="Cold_shock_CspA"/>
</dbReference>
<reference evidence="2 3" key="1">
    <citation type="submission" date="2019-03" db="EMBL/GenBank/DDBJ databases">
        <title>Genomic Encyclopedia of Type Strains, Phase IV (KMG-IV): sequencing the most valuable type-strain genomes for metagenomic binning, comparative biology and taxonomic classification.</title>
        <authorList>
            <person name="Goeker M."/>
        </authorList>
    </citation>
    <scope>NUCLEOTIDE SEQUENCE [LARGE SCALE GENOMIC DNA]</scope>
    <source>
        <strain evidence="2 3">DSM 28559</strain>
    </source>
</reference>